<dbReference type="EMBL" id="KL198018">
    <property type="protein sequence ID" value="KDQ19969.1"/>
    <property type="molecule type" value="Genomic_DNA"/>
</dbReference>
<dbReference type="Gene3D" id="1.20.1280.50">
    <property type="match status" value="1"/>
</dbReference>
<evidence type="ECO:0000259" key="1">
    <source>
        <dbReference type="Pfam" id="PF12937"/>
    </source>
</evidence>
<proteinExistence type="predicted"/>
<gene>
    <name evidence="2" type="ORF">BOTBODRAFT_382777</name>
</gene>
<evidence type="ECO:0000313" key="3">
    <source>
        <dbReference type="Proteomes" id="UP000027195"/>
    </source>
</evidence>
<name>A0A067MWI6_BOTB1</name>
<dbReference type="STRING" id="930990.A0A067MWI6"/>
<dbReference type="SUPFAM" id="SSF52047">
    <property type="entry name" value="RNI-like"/>
    <property type="match status" value="1"/>
</dbReference>
<feature type="domain" description="F-box" evidence="1">
    <location>
        <begin position="79"/>
        <end position="132"/>
    </location>
</feature>
<dbReference type="OrthoDB" id="3139399at2759"/>
<dbReference type="Proteomes" id="UP000027195">
    <property type="component" value="Unassembled WGS sequence"/>
</dbReference>
<dbReference type="InterPro" id="IPR001810">
    <property type="entry name" value="F-box_dom"/>
</dbReference>
<dbReference type="InParanoid" id="A0A067MWI6"/>
<dbReference type="Pfam" id="PF12937">
    <property type="entry name" value="F-box-like"/>
    <property type="match status" value="1"/>
</dbReference>
<dbReference type="AlphaFoldDB" id="A0A067MWI6"/>
<accession>A0A067MWI6</accession>
<sequence length="569" mass="63618">MKRMEPVSPIVSQLHEALTDKFRSKQAPVSEPVDDPVQAARSDLDREIEAVEIAFRAYEAYSLRELKGLCLRRNRLAPISRLPNEILSSAFRLVVQSFRKYTEGIRALFTISSVCRAWRDVALECPMLWTRLERSPPPLLSLFLARSKQAPLDIVFGEELKYSPEDDLSKHIDLTSLHAHRWGTVILRYLSFDEIARSLLPPAPHLEVLDLHCGPHPYAPGSGSLYRFPHPFADHTPSLRELTLGAILIPSMHPIYCNLVKLGLRMIEYGKPDLLRELFQVFEASPLLEELNLASLTFSFSSVVGPPGLIDLPRPQALRAADLRPGWASKYFISHFSLPSSVYLEVIGDLDSGVDVSTFLPAYSRTHPNLPDLSSTTSLGIQVQDCACGVSGSALEKELFLFEFTADPLDDMAALILDLGRVFPMPLLDSVEFSDFDLGDPDEANLGLAAACRDFLDRHSTIKDPVFDNCHESMLEILSTATPSLVCPQLQTLTIRNCLLSPKRLIEMVKLRTTPSSAEAENGSGSEADDERLLRVDIRRCPQFTKAHLSTLRKRVEVNVYPRHPNESD</sequence>
<keyword evidence="3" id="KW-1185">Reference proteome</keyword>
<reference evidence="3" key="1">
    <citation type="journal article" date="2014" name="Proc. Natl. Acad. Sci. U.S.A.">
        <title>Extensive sampling of basidiomycete genomes demonstrates inadequacy of the white-rot/brown-rot paradigm for wood decay fungi.</title>
        <authorList>
            <person name="Riley R."/>
            <person name="Salamov A.A."/>
            <person name="Brown D.W."/>
            <person name="Nagy L.G."/>
            <person name="Floudas D."/>
            <person name="Held B.W."/>
            <person name="Levasseur A."/>
            <person name="Lombard V."/>
            <person name="Morin E."/>
            <person name="Otillar R."/>
            <person name="Lindquist E.A."/>
            <person name="Sun H."/>
            <person name="LaButti K.M."/>
            <person name="Schmutz J."/>
            <person name="Jabbour D."/>
            <person name="Luo H."/>
            <person name="Baker S.E."/>
            <person name="Pisabarro A.G."/>
            <person name="Walton J.D."/>
            <person name="Blanchette R.A."/>
            <person name="Henrissat B."/>
            <person name="Martin F."/>
            <person name="Cullen D."/>
            <person name="Hibbett D.S."/>
            <person name="Grigoriev I.V."/>
        </authorList>
    </citation>
    <scope>NUCLEOTIDE SEQUENCE [LARGE SCALE GENOMIC DNA]</scope>
    <source>
        <strain evidence="3">FD-172 SS1</strain>
    </source>
</reference>
<dbReference type="HOGENOM" id="CLU_024199_1_1_1"/>
<organism evidence="2 3">
    <name type="scientific">Botryobasidium botryosum (strain FD-172 SS1)</name>
    <dbReference type="NCBI Taxonomy" id="930990"/>
    <lineage>
        <taxon>Eukaryota</taxon>
        <taxon>Fungi</taxon>
        <taxon>Dikarya</taxon>
        <taxon>Basidiomycota</taxon>
        <taxon>Agaricomycotina</taxon>
        <taxon>Agaricomycetes</taxon>
        <taxon>Cantharellales</taxon>
        <taxon>Botryobasidiaceae</taxon>
        <taxon>Botryobasidium</taxon>
    </lineage>
</organism>
<evidence type="ECO:0000313" key="2">
    <source>
        <dbReference type="EMBL" id="KDQ19969.1"/>
    </source>
</evidence>
<protein>
    <recommendedName>
        <fullName evidence="1">F-box domain-containing protein</fullName>
    </recommendedName>
</protein>